<feature type="signal peptide" evidence="1">
    <location>
        <begin position="1"/>
        <end position="28"/>
    </location>
</feature>
<dbReference type="Proteomes" id="UP001596270">
    <property type="component" value="Unassembled WGS sequence"/>
</dbReference>
<keyword evidence="4" id="KW-1185">Reference proteome</keyword>
<dbReference type="RefSeq" id="WP_371436951.1">
    <property type="nucleotide sequence ID" value="NZ_JBHSRS010000082.1"/>
</dbReference>
<organism evidence="3 4">
    <name type="scientific">Polaromonas aquatica</name>
    <dbReference type="NCBI Taxonomy" id="332657"/>
    <lineage>
        <taxon>Bacteria</taxon>
        <taxon>Pseudomonadati</taxon>
        <taxon>Pseudomonadota</taxon>
        <taxon>Betaproteobacteria</taxon>
        <taxon>Burkholderiales</taxon>
        <taxon>Comamonadaceae</taxon>
        <taxon>Polaromonas</taxon>
    </lineage>
</organism>
<proteinExistence type="predicted"/>
<dbReference type="Gene3D" id="2.40.128.520">
    <property type="match status" value="1"/>
</dbReference>
<feature type="chain" id="PRO_5045771570" evidence="1">
    <location>
        <begin position="29"/>
        <end position="158"/>
    </location>
</feature>
<dbReference type="EMBL" id="JBHSRS010000082">
    <property type="protein sequence ID" value="MFC6283208.1"/>
    <property type="molecule type" value="Genomic_DNA"/>
</dbReference>
<comment type="caution">
    <text evidence="3">The sequence shown here is derived from an EMBL/GenBank/DDBJ whole genome shotgun (WGS) entry which is preliminary data.</text>
</comment>
<name>A0ABW1U2I4_9BURK</name>
<dbReference type="InterPro" id="IPR019223">
    <property type="entry name" value="DUF2147"/>
</dbReference>
<sequence length="158" mass="16885">MKPFSPLASVKRALPAILLIAFGVPALAQGVAGPSGTPVGLWRSMDERTGQAKAEIRIKANGSGVLTGLIERALVPGQAPICTECTDDRKDKPKLGMEIIRGAHKADDKDVWEGGKILDPENGRVYSLRLSPVDGGTKLEVRASMGPFGRTQVWTRVQ</sequence>
<evidence type="ECO:0000256" key="1">
    <source>
        <dbReference type="SAM" id="SignalP"/>
    </source>
</evidence>
<evidence type="ECO:0000313" key="3">
    <source>
        <dbReference type="EMBL" id="MFC6283208.1"/>
    </source>
</evidence>
<protein>
    <submittedName>
        <fullName evidence="3">DUF2147 domain-containing protein</fullName>
    </submittedName>
</protein>
<reference evidence="4" key="1">
    <citation type="journal article" date="2019" name="Int. J. Syst. Evol. Microbiol.">
        <title>The Global Catalogue of Microorganisms (GCM) 10K type strain sequencing project: providing services to taxonomists for standard genome sequencing and annotation.</title>
        <authorList>
            <consortium name="The Broad Institute Genomics Platform"/>
            <consortium name="The Broad Institute Genome Sequencing Center for Infectious Disease"/>
            <person name="Wu L."/>
            <person name="Ma J."/>
        </authorList>
    </citation>
    <scope>NUCLEOTIDE SEQUENCE [LARGE SCALE GENOMIC DNA]</scope>
    <source>
        <strain evidence="4">CCUG 39402</strain>
    </source>
</reference>
<accession>A0ABW1U2I4</accession>
<gene>
    <name evidence="3" type="ORF">ACFQND_18440</name>
</gene>
<dbReference type="Pfam" id="PF09917">
    <property type="entry name" value="DUF2147"/>
    <property type="match status" value="1"/>
</dbReference>
<evidence type="ECO:0000313" key="4">
    <source>
        <dbReference type="Proteomes" id="UP001596270"/>
    </source>
</evidence>
<keyword evidence="1" id="KW-0732">Signal</keyword>
<feature type="domain" description="DUF2147" evidence="2">
    <location>
        <begin position="40"/>
        <end position="156"/>
    </location>
</feature>
<evidence type="ECO:0000259" key="2">
    <source>
        <dbReference type="Pfam" id="PF09917"/>
    </source>
</evidence>
<dbReference type="PANTHER" id="PTHR36919">
    <property type="entry name" value="BLR1215 PROTEIN"/>
    <property type="match status" value="1"/>
</dbReference>
<dbReference type="PANTHER" id="PTHR36919:SF3">
    <property type="entry name" value="BLL5882 PROTEIN"/>
    <property type="match status" value="1"/>
</dbReference>